<dbReference type="AlphaFoldDB" id="A0A409V6M9"/>
<dbReference type="InterPro" id="IPR035892">
    <property type="entry name" value="C2_domain_sf"/>
</dbReference>
<feature type="non-terminal residue" evidence="2">
    <location>
        <position position="179"/>
    </location>
</feature>
<evidence type="ECO:0000259" key="1">
    <source>
        <dbReference type="PROSITE" id="PS50003"/>
    </source>
</evidence>
<protein>
    <submittedName>
        <fullName evidence="2">Ras 1-like gtpase-activating protein</fullName>
    </submittedName>
</protein>
<reference evidence="2 3" key="1">
    <citation type="journal article" date="2016" name="PLoS ONE">
        <title>A First Insight into the Genome of the Filter-Feeder Mussel Mytilus galloprovincialis.</title>
        <authorList>
            <person name="Murgarella M."/>
            <person name="Puiu D."/>
            <person name="Novoa B."/>
            <person name="Figueras A."/>
            <person name="Posada D."/>
            <person name="Canchaya C."/>
        </authorList>
    </citation>
    <scope>NUCLEOTIDE SEQUENCE [LARGE SCALE GENOMIC DNA]</scope>
    <source>
        <tissue evidence="2">Muscle</tissue>
    </source>
</reference>
<dbReference type="SUPFAM" id="SSF50729">
    <property type="entry name" value="PH domain-like"/>
    <property type="match status" value="1"/>
</dbReference>
<sequence>LLYNFRPNCFQLITNANPYNHFQLYYLCAENGDDAQRWLKVLKPYCVNTQPIKSQAMARRLKELRTLTVEIGDAPQLPTKTLPHPYCIVNLNSTIKVCRTAVKEELKSYWEEKFVLEDIPSDVDGFSINVYNQNRRSKDTEIGPKGCLQHRALAHTEQQAMKGPTNEKCKTIQTGNPMV</sequence>
<dbReference type="InterPro" id="IPR001849">
    <property type="entry name" value="PH_domain"/>
</dbReference>
<dbReference type="Proteomes" id="UP000266721">
    <property type="component" value="Unassembled WGS sequence"/>
</dbReference>
<evidence type="ECO:0000313" key="3">
    <source>
        <dbReference type="Proteomes" id="UP000266721"/>
    </source>
</evidence>
<keyword evidence="3" id="KW-1185">Reference proteome</keyword>
<evidence type="ECO:0000313" key="2">
    <source>
        <dbReference type="EMBL" id="OPL20409.1"/>
    </source>
</evidence>
<dbReference type="EMBL" id="KV609258">
    <property type="protein sequence ID" value="OPL20409.1"/>
    <property type="molecule type" value="Genomic_DNA"/>
</dbReference>
<accession>A0A409V6M9</accession>
<proteinExistence type="predicted"/>
<dbReference type="SMR" id="A0A409V6M9"/>
<dbReference type="InterPro" id="IPR000008">
    <property type="entry name" value="C2_dom"/>
</dbReference>
<gene>
    <name evidence="2" type="ORF">AM593_10743</name>
</gene>
<dbReference type="Gene3D" id="2.60.40.150">
    <property type="entry name" value="C2 domain"/>
    <property type="match status" value="1"/>
</dbReference>
<feature type="domain" description="PH" evidence="1">
    <location>
        <begin position="1"/>
        <end position="47"/>
    </location>
</feature>
<dbReference type="SUPFAM" id="SSF49562">
    <property type="entry name" value="C2 domain (Calcium/lipid-binding domain, CaLB)"/>
    <property type="match status" value="1"/>
</dbReference>
<feature type="non-terminal residue" evidence="2">
    <location>
        <position position="1"/>
    </location>
</feature>
<organism evidence="2 3">
    <name type="scientific">Mytilus galloprovincialis</name>
    <name type="common">Mediterranean mussel</name>
    <dbReference type="NCBI Taxonomy" id="29158"/>
    <lineage>
        <taxon>Eukaryota</taxon>
        <taxon>Metazoa</taxon>
        <taxon>Spiralia</taxon>
        <taxon>Lophotrochozoa</taxon>
        <taxon>Mollusca</taxon>
        <taxon>Bivalvia</taxon>
        <taxon>Autobranchia</taxon>
        <taxon>Pteriomorphia</taxon>
        <taxon>Mytilida</taxon>
        <taxon>Mytiloidea</taxon>
        <taxon>Mytilidae</taxon>
        <taxon>Mytilinae</taxon>
        <taxon>Mytilus</taxon>
    </lineage>
</organism>
<name>A0A409V6M9_MYTGA</name>
<dbReference type="PROSITE" id="PS50003">
    <property type="entry name" value="PH_DOMAIN"/>
    <property type="match status" value="1"/>
</dbReference>
<dbReference type="Pfam" id="PF00168">
    <property type="entry name" value="C2"/>
    <property type="match status" value="1"/>
</dbReference>